<dbReference type="STRING" id="40148.A0A0D9ZGS1"/>
<dbReference type="EnsemblPlants" id="OGLUM04G01540.1">
    <property type="protein sequence ID" value="OGLUM04G01540.1"/>
    <property type="gene ID" value="OGLUM04G01540"/>
</dbReference>
<name>A0A0D9ZGS1_9ORYZ</name>
<dbReference type="Proteomes" id="UP000026961">
    <property type="component" value="Chromosome 4"/>
</dbReference>
<feature type="region of interest" description="Disordered" evidence="2">
    <location>
        <begin position="374"/>
        <end position="394"/>
    </location>
</feature>
<keyword evidence="4" id="KW-1185">Reference proteome</keyword>
<dbReference type="AlphaFoldDB" id="A0A0D9ZGS1"/>
<sequence length="394" mass="46622">MGDKKQVKLKVRGASETEVKNVLRQEFKESIDYKNCSKNPESSSLKVEVRGTVDVGKLYERLKKMASSVKIESVIPDDVKEEIERYKKDLERMKRQKEDLELKLREKREEKKVLQADKTAAEEELKRLKRDKEHLNLKVDTKRKENSRLEEEKNKLQRKIKDLEQKHKGDKKQVKLKVRGASETEVKNVLRQEFKESIDYRNCSKNPESSSLKVEVRGTVDVGKLYERLKKMASSVKIESVIPDDVKEEIERYKKDLERMKRQKEDLELKLREKREEKKALQTEKTAAEEEQKRLKRDKENLNLKVDTKRKENRRLEEENKKLQRKIKDLEQKHKGGTSIEYHGVEVHQKMNHMHQQVHMHEVVRKLKISDNDHGNANGRGHGQLLLQFGHGRN</sequence>
<evidence type="ECO:0000313" key="3">
    <source>
        <dbReference type="EnsemblPlants" id="OGLUM04G01540.1"/>
    </source>
</evidence>
<evidence type="ECO:0000256" key="1">
    <source>
        <dbReference type="SAM" id="Coils"/>
    </source>
</evidence>
<organism evidence="3">
    <name type="scientific">Oryza glumipatula</name>
    <dbReference type="NCBI Taxonomy" id="40148"/>
    <lineage>
        <taxon>Eukaryota</taxon>
        <taxon>Viridiplantae</taxon>
        <taxon>Streptophyta</taxon>
        <taxon>Embryophyta</taxon>
        <taxon>Tracheophyta</taxon>
        <taxon>Spermatophyta</taxon>
        <taxon>Magnoliopsida</taxon>
        <taxon>Liliopsida</taxon>
        <taxon>Poales</taxon>
        <taxon>Poaceae</taxon>
        <taxon>BOP clade</taxon>
        <taxon>Oryzoideae</taxon>
        <taxon>Oryzeae</taxon>
        <taxon>Oryzinae</taxon>
        <taxon>Oryza</taxon>
    </lineage>
</organism>
<dbReference type="eggNOG" id="ENOG502SJ63">
    <property type="taxonomic scope" value="Eukaryota"/>
</dbReference>
<feature type="coiled-coil region" evidence="1">
    <location>
        <begin position="76"/>
        <end position="173"/>
    </location>
</feature>
<reference evidence="3" key="2">
    <citation type="submission" date="2018-05" db="EMBL/GenBank/DDBJ databases">
        <title>OgluRS3 (Oryza glumaepatula Reference Sequence Version 3).</title>
        <authorList>
            <person name="Zhang J."/>
            <person name="Kudrna D."/>
            <person name="Lee S."/>
            <person name="Talag J."/>
            <person name="Welchert J."/>
            <person name="Wing R.A."/>
        </authorList>
    </citation>
    <scope>NUCLEOTIDE SEQUENCE [LARGE SCALE GENOMIC DNA]</scope>
</reference>
<feature type="region of interest" description="Disordered" evidence="2">
    <location>
        <begin position="276"/>
        <end position="296"/>
    </location>
</feature>
<dbReference type="Gramene" id="OGLUM04G01540.1">
    <property type="protein sequence ID" value="OGLUM04G01540.1"/>
    <property type="gene ID" value="OGLUM04G01540"/>
</dbReference>
<accession>A0A0D9ZGS1</accession>
<evidence type="ECO:0000313" key="4">
    <source>
        <dbReference type="Proteomes" id="UP000026961"/>
    </source>
</evidence>
<evidence type="ECO:0000256" key="2">
    <source>
        <dbReference type="SAM" id="MobiDB-lite"/>
    </source>
</evidence>
<protein>
    <submittedName>
        <fullName evidence="3">Uncharacterized protein</fullName>
    </submittedName>
</protein>
<dbReference type="HOGENOM" id="CLU_700914_0_0_1"/>
<feature type="compositionally biased region" description="Low complexity" evidence="2">
    <location>
        <begin position="383"/>
        <end position="394"/>
    </location>
</feature>
<proteinExistence type="predicted"/>
<reference evidence="3" key="1">
    <citation type="submission" date="2015-04" db="UniProtKB">
        <authorList>
            <consortium name="EnsemblPlants"/>
        </authorList>
    </citation>
    <scope>IDENTIFICATION</scope>
</reference>
<keyword evidence="1" id="KW-0175">Coiled coil</keyword>